<dbReference type="EMBL" id="KV423991">
    <property type="protein sequence ID" value="KZT55653.1"/>
    <property type="molecule type" value="Genomic_DNA"/>
</dbReference>
<keyword evidence="1" id="KW-0812">Transmembrane</keyword>
<organism evidence="2 3">
    <name type="scientific">Calocera cornea HHB12733</name>
    <dbReference type="NCBI Taxonomy" id="1353952"/>
    <lineage>
        <taxon>Eukaryota</taxon>
        <taxon>Fungi</taxon>
        <taxon>Dikarya</taxon>
        <taxon>Basidiomycota</taxon>
        <taxon>Agaricomycotina</taxon>
        <taxon>Dacrymycetes</taxon>
        <taxon>Dacrymycetales</taxon>
        <taxon>Dacrymycetaceae</taxon>
        <taxon>Calocera</taxon>
    </lineage>
</organism>
<evidence type="ECO:0000313" key="3">
    <source>
        <dbReference type="Proteomes" id="UP000076842"/>
    </source>
</evidence>
<protein>
    <submittedName>
        <fullName evidence="2">Uncharacterized protein</fullName>
    </submittedName>
</protein>
<dbReference type="OrthoDB" id="3242376at2759"/>
<feature type="transmembrane region" description="Helical" evidence="1">
    <location>
        <begin position="57"/>
        <end position="81"/>
    </location>
</feature>
<dbReference type="AlphaFoldDB" id="A0A165EWB2"/>
<keyword evidence="1" id="KW-1133">Transmembrane helix</keyword>
<name>A0A165EWB2_9BASI</name>
<proteinExistence type="predicted"/>
<accession>A0A165EWB2</accession>
<dbReference type="Proteomes" id="UP000076842">
    <property type="component" value="Unassembled WGS sequence"/>
</dbReference>
<evidence type="ECO:0000313" key="2">
    <source>
        <dbReference type="EMBL" id="KZT55653.1"/>
    </source>
</evidence>
<feature type="transmembrane region" description="Helical" evidence="1">
    <location>
        <begin position="111"/>
        <end position="133"/>
    </location>
</feature>
<keyword evidence="3" id="KW-1185">Reference proteome</keyword>
<sequence length="224" mass="24818">MSSCKTYLFLVFMYDDSPERRCKNLPNHTGRGLECLAICINLIQIFRVRALLQGNRLIIIPLWCLFFINTFLSIALAAFVVSTSSLTAASPFITLGCLTQVNHPQLMLGPYISSTVYSGVLFFVTLGKLYPYFNSGSKEAPALTVFVRDGTVFFAVIFVVELVSLIWDQIITPMRPALQDIANGLRIALYAIAVGPTADPPFTRCCYATVVRHDAGQHDTGQHE</sequence>
<keyword evidence="1" id="KW-0472">Membrane</keyword>
<reference evidence="2 3" key="1">
    <citation type="journal article" date="2016" name="Mol. Biol. Evol.">
        <title>Comparative Genomics of Early-Diverging Mushroom-Forming Fungi Provides Insights into the Origins of Lignocellulose Decay Capabilities.</title>
        <authorList>
            <person name="Nagy L.G."/>
            <person name="Riley R."/>
            <person name="Tritt A."/>
            <person name="Adam C."/>
            <person name="Daum C."/>
            <person name="Floudas D."/>
            <person name="Sun H."/>
            <person name="Yadav J.S."/>
            <person name="Pangilinan J."/>
            <person name="Larsson K.H."/>
            <person name="Matsuura K."/>
            <person name="Barry K."/>
            <person name="Labutti K."/>
            <person name="Kuo R."/>
            <person name="Ohm R.A."/>
            <person name="Bhattacharya S.S."/>
            <person name="Shirouzu T."/>
            <person name="Yoshinaga Y."/>
            <person name="Martin F.M."/>
            <person name="Grigoriev I.V."/>
            <person name="Hibbett D.S."/>
        </authorList>
    </citation>
    <scope>NUCLEOTIDE SEQUENCE [LARGE SCALE GENOMIC DNA]</scope>
    <source>
        <strain evidence="2 3">HHB12733</strain>
    </source>
</reference>
<feature type="transmembrane region" description="Helical" evidence="1">
    <location>
        <begin position="145"/>
        <end position="167"/>
    </location>
</feature>
<evidence type="ECO:0000256" key="1">
    <source>
        <dbReference type="SAM" id="Phobius"/>
    </source>
</evidence>
<gene>
    <name evidence="2" type="ORF">CALCODRAFT_344720</name>
</gene>
<dbReference type="InParanoid" id="A0A165EWB2"/>